<accession>A0A1G2QVK2</accession>
<dbReference type="PANTHER" id="PTHR33677">
    <property type="entry name" value="TRANSCRIPTIONAL REPRESSOR FRMR-RELATED"/>
    <property type="match status" value="1"/>
</dbReference>
<sequence>MKEAAKKKTIRRLKILEGQIRGLQKMVEKDQYCIDILRQSSAVKKALSGVEDMVLENHLATHGTSQMKHGKAKQAIREILLVYKLSKNK</sequence>
<dbReference type="Proteomes" id="UP000178065">
    <property type="component" value="Unassembled WGS sequence"/>
</dbReference>
<dbReference type="InterPro" id="IPR003735">
    <property type="entry name" value="Metal_Tscrpt_repr"/>
</dbReference>
<reference evidence="1 2" key="1">
    <citation type="journal article" date="2016" name="Nat. Commun.">
        <title>Thousands of microbial genomes shed light on interconnected biogeochemical processes in an aquifer system.</title>
        <authorList>
            <person name="Anantharaman K."/>
            <person name="Brown C.T."/>
            <person name="Hug L.A."/>
            <person name="Sharon I."/>
            <person name="Castelle C.J."/>
            <person name="Probst A.J."/>
            <person name="Thomas B.C."/>
            <person name="Singh A."/>
            <person name="Wilkins M.J."/>
            <person name="Karaoz U."/>
            <person name="Brodie E.L."/>
            <person name="Williams K.H."/>
            <person name="Hubbard S.S."/>
            <person name="Banfield J.F."/>
        </authorList>
    </citation>
    <scope>NUCLEOTIDE SEQUENCE [LARGE SCALE GENOMIC DNA]</scope>
</reference>
<gene>
    <name evidence="1" type="ORF">A2672_02885</name>
</gene>
<name>A0A1G2QVK2_9BACT</name>
<organism evidence="1 2">
    <name type="scientific">Candidatus Wildermuthbacteria bacterium RIFCSPHIGHO2_01_FULL_49_22b</name>
    <dbReference type="NCBI Taxonomy" id="1802448"/>
    <lineage>
        <taxon>Bacteria</taxon>
        <taxon>Candidatus Wildermuthiibacteriota</taxon>
    </lineage>
</organism>
<dbReference type="Gene3D" id="1.20.58.1000">
    <property type="entry name" value="Metal-sensitive repressor, helix protomer"/>
    <property type="match status" value="1"/>
</dbReference>
<dbReference type="EMBL" id="MHTT01000031">
    <property type="protein sequence ID" value="OHA64620.1"/>
    <property type="molecule type" value="Genomic_DNA"/>
</dbReference>
<dbReference type="GO" id="GO:0045892">
    <property type="term" value="P:negative regulation of DNA-templated transcription"/>
    <property type="evidence" value="ECO:0007669"/>
    <property type="project" value="UniProtKB-ARBA"/>
</dbReference>
<dbReference type="InterPro" id="IPR038390">
    <property type="entry name" value="Metal_Tscrpt_repr_sf"/>
</dbReference>
<protein>
    <recommendedName>
        <fullName evidence="3">Transcriptional regulator</fullName>
    </recommendedName>
</protein>
<evidence type="ECO:0008006" key="3">
    <source>
        <dbReference type="Google" id="ProtNLM"/>
    </source>
</evidence>
<dbReference type="GO" id="GO:0003677">
    <property type="term" value="F:DNA binding"/>
    <property type="evidence" value="ECO:0007669"/>
    <property type="project" value="InterPro"/>
</dbReference>
<proteinExistence type="predicted"/>
<dbReference type="AlphaFoldDB" id="A0A1G2QVK2"/>
<dbReference type="Pfam" id="PF02583">
    <property type="entry name" value="Trns_repr_metal"/>
    <property type="match status" value="1"/>
</dbReference>
<dbReference type="GO" id="GO:0046872">
    <property type="term" value="F:metal ion binding"/>
    <property type="evidence" value="ECO:0007669"/>
    <property type="project" value="InterPro"/>
</dbReference>
<evidence type="ECO:0000313" key="2">
    <source>
        <dbReference type="Proteomes" id="UP000178065"/>
    </source>
</evidence>
<comment type="caution">
    <text evidence="1">The sequence shown here is derived from an EMBL/GenBank/DDBJ whole genome shotgun (WGS) entry which is preliminary data.</text>
</comment>
<evidence type="ECO:0000313" key="1">
    <source>
        <dbReference type="EMBL" id="OHA64620.1"/>
    </source>
</evidence>
<dbReference type="STRING" id="1802448.A2672_02885"/>